<dbReference type="EMBL" id="JAGQHS010000224">
    <property type="protein sequence ID" value="MCA9758877.1"/>
    <property type="molecule type" value="Genomic_DNA"/>
</dbReference>
<proteinExistence type="inferred from homology"/>
<evidence type="ECO:0000313" key="3">
    <source>
        <dbReference type="EMBL" id="MCA9758877.1"/>
    </source>
</evidence>
<comment type="caution">
    <text evidence="3">The sequence shown here is derived from an EMBL/GenBank/DDBJ whole genome shotgun (WGS) entry which is preliminary data.</text>
</comment>
<organism evidence="3 4">
    <name type="scientific">Eiseniibacteriota bacterium</name>
    <dbReference type="NCBI Taxonomy" id="2212470"/>
    <lineage>
        <taxon>Bacteria</taxon>
        <taxon>Candidatus Eiseniibacteriota</taxon>
    </lineage>
</organism>
<dbReference type="Pfam" id="PF00378">
    <property type="entry name" value="ECH_1"/>
    <property type="match status" value="1"/>
</dbReference>
<comment type="similarity">
    <text evidence="1 2">Belongs to the enoyl-CoA hydratase/isomerase family.</text>
</comment>
<dbReference type="CDD" id="cd06558">
    <property type="entry name" value="crotonase-like"/>
    <property type="match status" value="1"/>
</dbReference>
<dbReference type="AlphaFoldDB" id="A0A956NHM8"/>
<sequence>MGEIRIECHEKWDWVHLELGRANAVGPDFLTAMDETLGTLSALGDPPGFELDRASRPVLLTGQGAAFSAGLDLTTLLQFDREEMEAFVRQFDHVFRRIATLPRPTIAVVNGHAVAGGTVLALACDVRVGADATPKGTSYVLGLKESAIGLPVPSIVAEIVDVSLPSGARRNEIVLTGSLYAPQDALAVGLLDQVVPASELTSLAESVAQTFTQSTGRATRRLKEQLRPALHEGLTTARDDEAFLDAWFSPETQRRITAVVESLAKRG</sequence>
<dbReference type="GO" id="GO:0003824">
    <property type="term" value="F:catalytic activity"/>
    <property type="evidence" value="ECO:0007669"/>
    <property type="project" value="InterPro"/>
</dbReference>
<dbReference type="InterPro" id="IPR029045">
    <property type="entry name" value="ClpP/crotonase-like_dom_sf"/>
</dbReference>
<dbReference type="PANTHER" id="PTHR11941">
    <property type="entry name" value="ENOYL-COA HYDRATASE-RELATED"/>
    <property type="match status" value="1"/>
</dbReference>
<dbReference type="PANTHER" id="PTHR11941:SF54">
    <property type="entry name" value="ENOYL-COA HYDRATASE, MITOCHONDRIAL"/>
    <property type="match status" value="1"/>
</dbReference>
<dbReference type="GO" id="GO:0006635">
    <property type="term" value="P:fatty acid beta-oxidation"/>
    <property type="evidence" value="ECO:0007669"/>
    <property type="project" value="TreeGrafter"/>
</dbReference>
<dbReference type="Proteomes" id="UP000739538">
    <property type="component" value="Unassembled WGS sequence"/>
</dbReference>
<dbReference type="Gene3D" id="3.90.226.10">
    <property type="entry name" value="2-enoyl-CoA Hydratase, Chain A, domain 1"/>
    <property type="match status" value="1"/>
</dbReference>
<evidence type="ECO:0000256" key="1">
    <source>
        <dbReference type="ARBA" id="ARBA00005254"/>
    </source>
</evidence>
<name>A0A956NHM8_UNCEI</name>
<accession>A0A956NHM8</accession>
<dbReference type="InterPro" id="IPR001753">
    <property type="entry name" value="Enoyl-CoA_hydra/iso"/>
</dbReference>
<evidence type="ECO:0000313" key="4">
    <source>
        <dbReference type="Proteomes" id="UP000739538"/>
    </source>
</evidence>
<reference evidence="3" key="1">
    <citation type="submission" date="2020-04" db="EMBL/GenBank/DDBJ databases">
        <authorList>
            <person name="Zhang T."/>
        </authorList>
    </citation>
    <scope>NUCLEOTIDE SEQUENCE</scope>
    <source>
        <strain evidence="3">HKST-UBA02</strain>
    </source>
</reference>
<protein>
    <submittedName>
        <fullName evidence="3">Enoyl-CoA hydratase/isomerase family protein</fullName>
    </submittedName>
</protein>
<reference evidence="3" key="2">
    <citation type="journal article" date="2021" name="Microbiome">
        <title>Successional dynamics and alternative stable states in a saline activated sludge microbial community over 9 years.</title>
        <authorList>
            <person name="Wang Y."/>
            <person name="Ye J."/>
            <person name="Ju F."/>
            <person name="Liu L."/>
            <person name="Boyd J.A."/>
            <person name="Deng Y."/>
            <person name="Parks D.H."/>
            <person name="Jiang X."/>
            <person name="Yin X."/>
            <person name="Woodcroft B.J."/>
            <person name="Tyson G.W."/>
            <person name="Hugenholtz P."/>
            <person name="Polz M.F."/>
            <person name="Zhang T."/>
        </authorList>
    </citation>
    <scope>NUCLEOTIDE SEQUENCE</scope>
    <source>
        <strain evidence="3">HKST-UBA02</strain>
    </source>
</reference>
<gene>
    <name evidence="3" type="ORF">KDA27_23990</name>
</gene>
<dbReference type="SUPFAM" id="SSF52096">
    <property type="entry name" value="ClpP/crotonase"/>
    <property type="match status" value="1"/>
</dbReference>
<dbReference type="PROSITE" id="PS00166">
    <property type="entry name" value="ENOYL_COA_HYDRATASE"/>
    <property type="match status" value="1"/>
</dbReference>
<dbReference type="InterPro" id="IPR018376">
    <property type="entry name" value="Enoyl-CoA_hyd/isom_CS"/>
</dbReference>
<evidence type="ECO:0000256" key="2">
    <source>
        <dbReference type="RuleBase" id="RU003707"/>
    </source>
</evidence>